<dbReference type="PIRSF" id="PIRSF005572">
    <property type="entry name" value="NifS"/>
    <property type="match status" value="1"/>
</dbReference>
<dbReference type="Gene3D" id="1.10.260.50">
    <property type="match status" value="1"/>
</dbReference>
<dbReference type="EMBL" id="CP016908">
    <property type="protein sequence ID" value="APS00897.1"/>
    <property type="molecule type" value="Genomic_DNA"/>
</dbReference>
<evidence type="ECO:0000256" key="5">
    <source>
        <dbReference type="ARBA" id="ARBA00022898"/>
    </source>
</evidence>
<dbReference type="PANTHER" id="PTHR11601:SF34">
    <property type="entry name" value="CYSTEINE DESULFURASE"/>
    <property type="match status" value="1"/>
</dbReference>
<dbReference type="GO" id="GO:0031071">
    <property type="term" value="F:cysteine desulfurase activity"/>
    <property type="evidence" value="ECO:0007669"/>
    <property type="project" value="UniProtKB-EC"/>
</dbReference>
<evidence type="ECO:0000256" key="4">
    <source>
        <dbReference type="ARBA" id="ARBA00022723"/>
    </source>
</evidence>
<accession>A0A1L6MZR4</accession>
<evidence type="ECO:0000256" key="2">
    <source>
        <dbReference type="ARBA" id="ARBA00006490"/>
    </source>
</evidence>
<dbReference type="InterPro" id="IPR000192">
    <property type="entry name" value="Aminotrans_V_dom"/>
</dbReference>
<dbReference type="InterPro" id="IPR015421">
    <property type="entry name" value="PyrdxlP-dep_Trfase_major"/>
</dbReference>
<dbReference type="GO" id="GO:0046872">
    <property type="term" value="F:metal ion binding"/>
    <property type="evidence" value="ECO:0007669"/>
    <property type="project" value="UniProtKB-KW"/>
</dbReference>
<keyword evidence="5" id="KW-0663">Pyridoxal phosphate</keyword>
<comment type="similarity">
    <text evidence="2">Belongs to the class-V pyridoxal-phosphate-dependent aminotransferase family. NifS/IscS subfamily.</text>
</comment>
<dbReference type="Proteomes" id="UP000185544">
    <property type="component" value="Chromosome"/>
</dbReference>
<evidence type="ECO:0000259" key="9">
    <source>
        <dbReference type="Pfam" id="PF00266"/>
    </source>
</evidence>
<keyword evidence="6" id="KW-0408">Iron</keyword>
<dbReference type="InterPro" id="IPR016454">
    <property type="entry name" value="Cysteine_dSase"/>
</dbReference>
<sequence length="381" mass="41364">MKTSYRLAAPIYLDWNATAPLLPEAVEAMIHAAQVGWANPSSVHAFGRAARGMVEQARVAVAELTGADPRDIIFTSGGTEANNLALRSLFTQENQGILALSRLEHPSVLRVAEQLERERKARLRWLKIRPTGEIDLSDLAHALKQQSIRMVTLQAINHETGVIQPIEEALQLIQNHPHTHLHCDAIQAFGKYHKPALGADSRSIASHKIRGPKGIGALILKPGISISPLLLGGSQERGMRPGTLDPVAAAGFAAAARYALGLPERYARLSQLRDQLERELLAIAVDARVNGKTGPRAPHITSITWPHWKGDELAAALDLEGICISSGSACSAGTIDPSPVIEAMYDRERALASTRISLGDTTTAREIQEVLQGFRRVLTRR</sequence>
<feature type="domain" description="Aminotransferase class V" evidence="9">
    <location>
        <begin position="11"/>
        <end position="369"/>
    </location>
</feature>
<comment type="cofactor">
    <cofactor evidence="1">
        <name>pyridoxal 5'-phosphate</name>
        <dbReference type="ChEBI" id="CHEBI:597326"/>
    </cofactor>
</comment>
<dbReference type="InterPro" id="IPR015424">
    <property type="entry name" value="PyrdxlP-dep_Trfase"/>
</dbReference>
<evidence type="ECO:0000256" key="8">
    <source>
        <dbReference type="ARBA" id="ARBA00050776"/>
    </source>
</evidence>
<keyword evidence="11" id="KW-1185">Reference proteome</keyword>
<keyword evidence="4" id="KW-0479">Metal-binding</keyword>
<dbReference type="AlphaFoldDB" id="A0A1L6MZR4"/>
<evidence type="ECO:0000256" key="1">
    <source>
        <dbReference type="ARBA" id="ARBA00001933"/>
    </source>
</evidence>
<evidence type="ECO:0000313" key="11">
    <source>
        <dbReference type="Proteomes" id="UP000185544"/>
    </source>
</evidence>
<dbReference type="Gene3D" id="3.90.1150.10">
    <property type="entry name" value="Aspartate Aminotransferase, domain 1"/>
    <property type="match status" value="1"/>
</dbReference>
<dbReference type="RefSeq" id="WP_075277595.1">
    <property type="nucleotide sequence ID" value="NZ_CP016908.1"/>
</dbReference>
<dbReference type="OrthoDB" id="9804366at2"/>
<dbReference type="STRING" id="1882918.BCY86_04795"/>
<evidence type="ECO:0000256" key="7">
    <source>
        <dbReference type="ARBA" id="ARBA00023014"/>
    </source>
</evidence>
<dbReference type="SUPFAM" id="SSF53383">
    <property type="entry name" value="PLP-dependent transferases"/>
    <property type="match status" value="1"/>
</dbReference>
<name>A0A1L6MZR4_9BACT</name>
<gene>
    <name evidence="10" type="ORF">BCY86_04795</name>
</gene>
<proteinExistence type="inferred from homology"/>
<organism evidence="10 11">
    <name type="scientific">Pajaroellobacter abortibovis</name>
    <dbReference type="NCBI Taxonomy" id="1882918"/>
    <lineage>
        <taxon>Bacteria</taxon>
        <taxon>Pseudomonadati</taxon>
        <taxon>Myxococcota</taxon>
        <taxon>Polyangia</taxon>
        <taxon>Polyangiales</taxon>
        <taxon>Polyangiaceae</taxon>
    </lineage>
</organism>
<evidence type="ECO:0000256" key="3">
    <source>
        <dbReference type="ARBA" id="ARBA00022679"/>
    </source>
</evidence>
<evidence type="ECO:0000256" key="6">
    <source>
        <dbReference type="ARBA" id="ARBA00023004"/>
    </source>
</evidence>
<evidence type="ECO:0000313" key="10">
    <source>
        <dbReference type="EMBL" id="APS00897.1"/>
    </source>
</evidence>
<dbReference type="PANTHER" id="PTHR11601">
    <property type="entry name" value="CYSTEINE DESULFURYLASE FAMILY MEMBER"/>
    <property type="match status" value="1"/>
</dbReference>
<reference evidence="10 11" key="1">
    <citation type="submission" date="2016-08" db="EMBL/GenBank/DDBJ databases">
        <title>Identification and validation of antigenic proteins from Pajaroellobacter abortibovis using de-novo genome sequence assembly and reverse vaccinology.</title>
        <authorList>
            <person name="Welly B.T."/>
            <person name="Miller M.R."/>
            <person name="Stott J.L."/>
            <person name="Blanchard M.T."/>
            <person name="Islas-Trejo A.D."/>
            <person name="O'Rourke S.M."/>
            <person name="Young A.E."/>
            <person name="Medrano J.F."/>
            <person name="Van Eenennaam A.L."/>
        </authorList>
    </citation>
    <scope>NUCLEOTIDE SEQUENCE [LARGE SCALE GENOMIC DNA]</scope>
    <source>
        <strain evidence="10 11">BTF92-0548A/99-0131</strain>
    </source>
</reference>
<dbReference type="GO" id="GO:0051536">
    <property type="term" value="F:iron-sulfur cluster binding"/>
    <property type="evidence" value="ECO:0007669"/>
    <property type="project" value="UniProtKB-KW"/>
</dbReference>
<keyword evidence="3" id="KW-0808">Transferase</keyword>
<dbReference type="KEGG" id="pabo:BCY86_04795"/>
<dbReference type="Pfam" id="PF00266">
    <property type="entry name" value="Aminotran_5"/>
    <property type="match status" value="1"/>
</dbReference>
<dbReference type="InterPro" id="IPR015422">
    <property type="entry name" value="PyrdxlP-dep_Trfase_small"/>
</dbReference>
<comment type="catalytic activity">
    <reaction evidence="8">
        <text>(sulfur carrier)-H + L-cysteine = (sulfur carrier)-SH + L-alanine</text>
        <dbReference type="Rhea" id="RHEA:43892"/>
        <dbReference type="Rhea" id="RHEA-COMP:14737"/>
        <dbReference type="Rhea" id="RHEA-COMP:14739"/>
        <dbReference type="ChEBI" id="CHEBI:29917"/>
        <dbReference type="ChEBI" id="CHEBI:35235"/>
        <dbReference type="ChEBI" id="CHEBI:57972"/>
        <dbReference type="ChEBI" id="CHEBI:64428"/>
        <dbReference type="EC" id="2.8.1.7"/>
    </reaction>
</comment>
<protein>
    <submittedName>
        <fullName evidence="10">Cysteine desulfurase</fullName>
    </submittedName>
</protein>
<dbReference type="Gene3D" id="3.40.640.10">
    <property type="entry name" value="Type I PLP-dependent aspartate aminotransferase-like (Major domain)"/>
    <property type="match status" value="1"/>
</dbReference>
<keyword evidence="7" id="KW-0411">Iron-sulfur</keyword>